<evidence type="ECO:0000313" key="1">
    <source>
        <dbReference type="EMBL" id="KAJ9106126.1"/>
    </source>
</evidence>
<proteinExistence type="predicted"/>
<evidence type="ECO:0000313" key="2">
    <source>
        <dbReference type="Proteomes" id="UP001227268"/>
    </source>
</evidence>
<reference evidence="1" key="1">
    <citation type="submission" date="2023-04" db="EMBL/GenBank/DDBJ databases">
        <title>Draft Genome sequencing of Naganishia species isolated from polar environments using Oxford Nanopore Technology.</title>
        <authorList>
            <person name="Leo P."/>
            <person name="Venkateswaran K."/>
        </authorList>
    </citation>
    <scope>NUCLEOTIDE SEQUENCE</scope>
    <source>
        <strain evidence="1">MNA-CCFEE 5423</strain>
    </source>
</reference>
<comment type="caution">
    <text evidence="1">The sequence shown here is derived from an EMBL/GenBank/DDBJ whole genome shotgun (WGS) entry which is preliminary data.</text>
</comment>
<dbReference type="Proteomes" id="UP001227268">
    <property type="component" value="Unassembled WGS sequence"/>
</dbReference>
<gene>
    <name evidence="1" type="ORF">QFC21_001268</name>
</gene>
<name>A0ACC2W4Z0_9TREE</name>
<dbReference type="EMBL" id="JASBWT010000003">
    <property type="protein sequence ID" value="KAJ9106126.1"/>
    <property type="molecule type" value="Genomic_DNA"/>
</dbReference>
<protein>
    <submittedName>
        <fullName evidence="1">Uncharacterized protein</fullName>
    </submittedName>
</protein>
<sequence length="2048" mass="224381">MPRPPVATSAFEAFPASEFDAWVDKLRNTIITGLEPDIPEVHTPILSKPALEAIESAKEEAARAEEAAAQRAEEETRALQRELAARHAAAVELHRTTIQSPASPASDAQHDRYAGTLEQLFERQRQRDVDDRVSHQKRSAGSEEAQSVTDDDEMQTREEDEEDEDEEEQEVGIDTVHRGFQPGEVLNHRFATQQNYIEEEFVDGADDPTEYYAQASLSPVPQPEYDNAFVDGAGDQTDILTHRYPQTGPIEVGSDTDDEDGPEDGSGEDTEEGSKAESDEGSDQGSGEESEEGPEKIPTNTVGDSYVRRGEQSRHLTSQMDRNEAAFEESDQESEAPAELEQEQELESQDERMCAQGFTREPAIAPAYIGEEENDDQDEFLHESGQDGDIVSEEDIFAPPEGYARRVFSSIRVNDQGAEQLFHRVEFVSEQEEGQDSESGADDATDSQRPERHQASAEDNGHEDEEIDVAQGGQYDMAARQIYVPTESLSRGGEEDVIEVDDDSNKESEQESDRTNDIPSERRQQDAVTRQPAGSMDDQSGEELSTSEESSSGSDRSQSEESSSSSDGSQSFVHSRQQATQPTRTFEEYTEFDNRGSHLEDDDARSENEDTNSIIGDGDYASSVRSVNNEARYSRDDGVDELADDDMHEEEAAYLPQPTRYPPPRPSDLWEASELIDPALQTSSVLRNAVTEVTYVSSDADAVNRVWQASSSIAIQETVQSPTTEQVISIQPESSIPVADLREDELAYRQEDMMTDDAQIIDARSFSAEEIDVRHEDANELTSMKHEESTTPVDQSTRPEASHGIADLPGSSTAAAFNCLYTPLLSNATTECEADDEQSARRLPSTSPSKETFANVDLAENATETLSQTGSVHEGVSSPARDNPDMDGAVREGDEGELDADANVSSNGDDSQFQATYVSEAGDDDPRADPASPADVATALRSTAEPQAVDVEVQNAFSGGPSPHDGRVEADAEKGLQSRDRDTSPTGEPLAVSEGILSTSEDPESHLFTEPDTNRSLQAESSGIQTGIIPEAAPFDSHPRGNEDEGSLENRKTTFNTASPSEGTVTIPSAMSDEDMGLHTSALESLEPEQGAVPHAQVGREATPTVAFDRNAEFVAIASPSESGKDELEEGEIRSSDEAELSGEKITRHAVVHDLAIEGEKSIQSEEDLDNSSTSEGSQEEDHEDRVVDDLPPTRNADGTRRGSAEVMGSQQEGVRVDETATMDEDDGDATPNPDYDADSRDSAENVRYDSEDLPLEENDGIEVDPEDSEALQAEIRSHDLSDIPHKEEHLVEEDEEYNDDEPEHHTDGRPVGYEGYDVVDETNPEDIMLFEVAERSHDGIEGERTTEQLMIQEMELRQQPGNAVRAERDSSDSAPMAIDGEETLNQDEIMPSAPWPEQIHDTPAGDKRERSLSQEGAVPPVVFGTLLPNEKEQGESDAALLPGHTDIIGESRPSIAGNFQPAGIGSGTYPMAPSVIEEDDIFDVPSSAQPSHHTEPRASVVALLDVAALPEPPQLGRSPSPLAPESLLQRDASLAMEPTPLLHKHDQHHNVVLVESHRIHEAKRQSFVSAIASVHEDVSAPGDSGKAGSEEDGHADNDNVHEGEQPSGEMQSQETSQTPPIRPQESLEAAAMENEDDDEDPLRLNGPFDDSETMAPSRMERTEVYVELPAMGRAKSHSPEDRQSITQPRLDGAPTGPVTPLRPPMFGADPTRHHHAPVPSASFSSIRTDYSDISGSPAAHTRSQCHYHKIRFGRGVFSHIVLVPHCSIGTDASREQMGATDLGRVTKEEMGKKRDLIFGNTFTSRMTSDVEPLPENLEHQVRQLAGSDLLREGHIWLLPLEDVAPESPLGQTDGDLNDYHNQNAYHLRFSPRLQPSSQTPDRKRKRGSSHARSTSVTRSDGDMAATDQRRSHSPSRVHAPREISQITEHDEENLQEGIMEKADEEEMDDQQDERSHQGLSTAEVNNEGSETGTDQGDGNDMQEITSEQAISPTHMHRHDESEEYDAEELPNKKRVIELENGEGPSAVKITPARKKAGWLSWLLGRKQ</sequence>
<keyword evidence="2" id="KW-1185">Reference proteome</keyword>
<accession>A0ACC2W4Z0</accession>
<organism evidence="1 2">
    <name type="scientific">Naganishia friedmannii</name>
    <dbReference type="NCBI Taxonomy" id="89922"/>
    <lineage>
        <taxon>Eukaryota</taxon>
        <taxon>Fungi</taxon>
        <taxon>Dikarya</taxon>
        <taxon>Basidiomycota</taxon>
        <taxon>Agaricomycotina</taxon>
        <taxon>Tremellomycetes</taxon>
        <taxon>Filobasidiales</taxon>
        <taxon>Filobasidiaceae</taxon>
        <taxon>Naganishia</taxon>
    </lineage>
</organism>